<dbReference type="Pfam" id="PF07510">
    <property type="entry name" value="GmrSD_C"/>
    <property type="match status" value="1"/>
</dbReference>
<evidence type="ECO:0000259" key="2">
    <source>
        <dbReference type="Pfam" id="PF03235"/>
    </source>
</evidence>
<dbReference type="PANTHER" id="PTHR35149">
    <property type="entry name" value="SLL5132 PROTEIN"/>
    <property type="match status" value="1"/>
</dbReference>
<protein>
    <recommendedName>
        <fullName evidence="6">DUF262 domain-containing protein</fullName>
    </recommendedName>
</protein>
<dbReference type="EMBL" id="JWTB01000029">
    <property type="protein sequence ID" value="KIC65744.1"/>
    <property type="molecule type" value="Genomic_DNA"/>
</dbReference>
<comment type="caution">
    <text evidence="4">The sequence shown here is derived from an EMBL/GenBank/DDBJ whole genome shotgun (WGS) entry which is preliminary data.</text>
</comment>
<name>A0A0B4CXA5_PSEPS</name>
<sequence length="763" mass="86593">MQAGDVSLGKIFANDHQNFIPLFQRPYVWDEDDNWLPLWEDIKTAVEEFEREQAAEADGRPSRTYFLGAIVSQARRQTPRRLSSSNVIDGQQRLTTLQTLLSAARRVASRIASPTTVGRFTSLLENRPETIHDAHPEDRYKVWPLPQDNEAFQWALRPVSEDASPSRRDHKIVKASLWFESRVEKWARESRDPEIRMENLFTTLRDRMQLVHIVLDPNDDPQVIFEALNHRGVPLDAADLIKNLLFQTVDIQGDHKRANDLLMKGWLPLDDSPWRDEITTGRLRRSRIDILLSYWLTIQSRQEVIVDHLFADFKAWMSTSEAIAAEVILNIRHYADTFWEIQHLSATNPATALLDRMAATTTTTPWPVILYLYGNADVPPEQRNIAVRAIDSFLMRRGVCRLSTGDYNRLFLQVLTACMDCPPTEAGDAVERSLSAQTAESRRWPTDAEFSSALRNDPLYTSLNRARLKALLVALENRLRTGKTEPSSLLFSAERKLTIEHLLPRAWEKHWPLPEDADESRLLLRTSSIHRLGNLTLLTSKLNPSVSNREWEHKKSEIRRHSLLRLTTSTVLSAPSGVLGFDDASWTERWDEERIRVRGDILADLALTIWGSPREIQENVLSAPNVDVGDVDTSERVEGPRPSAEEPAPTTDEVSESDPAYEALGEGKGALSTTQVVTQADLDAGQIRIPARSKHHFPPDRAHLQVIVEDVEFTATWDPRMGPDRERSGILRIGKTNLQGLVFLGSPLRIAKTDGYLMLAADF</sequence>
<organism evidence="4 5">
    <name type="scientific">Pseudarthrobacter phenanthrenivorans</name>
    <name type="common">Arthrobacter phenanthrenivorans</name>
    <dbReference type="NCBI Taxonomy" id="361575"/>
    <lineage>
        <taxon>Bacteria</taxon>
        <taxon>Bacillati</taxon>
        <taxon>Actinomycetota</taxon>
        <taxon>Actinomycetes</taxon>
        <taxon>Micrococcales</taxon>
        <taxon>Micrococcaceae</taxon>
        <taxon>Pseudarthrobacter</taxon>
    </lineage>
</organism>
<dbReference type="InterPro" id="IPR011089">
    <property type="entry name" value="GmrSD_C"/>
</dbReference>
<feature type="region of interest" description="Disordered" evidence="1">
    <location>
        <begin position="621"/>
        <end position="660"/>
    </location>
</feature>
<evidence type="ECO:0000256" key="1">
    <source>
        <dbReference type="SAM" id="MobiDB-lite"/>
    </source>
</evidence>
<accession>A0A0B4CXA5</accession>
<dbReference type="InterPro" id="IPR004919">
    <property type="entry name" value="GmrSD_N"/>
</dbReference>
<evidence type="ECO:0000259" key="3">
    <source>
        <dbReference type="Pfam" id="PF07510"/>
    </source>
</evidence>
<dbReference type="AlphaFoldDB" id="A0A0B4CXA5"/>
<feature type="domain" description="GmrSD restriction endonucleases C-terminal" evidence="3">
    <location>
        <begin position="444"/>
        <end position="604"/>
    </location>
</feature>
<feature type="domain" description="GmrSD restriction endonucleases N-terminal" evidence="2">
    <location>
        <begin position="8"/>
        <end position="246"/>
    </location>
</feature>
<dbReference type="OrthoDB" id="9798761at2"/>
<dbReference type="PANTHER" id="PTHR35149:SF1">
    <property type="entry name" value="DUF5655 DOMAIN-CONTAINING PROTEIN"/>
    <property type="match status" value="1"/>
</dbReference>
<evidence type="ECO:0000313" key="4">
    <source>
        <dbReference type="EMBL" id="KIC65744.1"/>
    </source>
</evidence>
<gene>
    <name evidence="4" type="ORF">RM50_14990</name>
</gene>
<proteinExistence type="predicted"/>
<dbReference type="Proteomes" id="UP000031196">
    <property type="component" value="Unassembled WGS sequence"/>
</dbReference>
<dbReference type="RefSeq" id="WP_043454244.1">
    <property type="nucleotide sequence ID" value="NZ_JWTB01000029.1"/>
</dbReference>
<evidence type="ECO:0008006" key="6">
    <source>
        <dbReference type="Google" id="ProtNLM"/>
    </source>
</evidence>
<dbReference type="Pfam" id="PF03235">
    <property type="entry name" value="GmrSD_N"/>
    <property type="match status" value="1"/>
</dbReference>
<reference evidence="4 5" key="1">
    <citation type="submission" date="2014-12" db="EMBL/GenBank/DDBJ databases">
        <title>Genome sequencing of Arthrobacter phenanthrenivorans SWC37.</title>
        <authorList>
            <person name="Tan P.W."/>
            <person name="Chan K.-G."/>
        </authorList>
    </citation>
    <scope>NUCLEOTIDE SEQUENCE [LARGE SCALE GENOMIC DNA]</scope>
    <source>
        <strain evidence="4 5">SWC37</strain>
    </source>
</reference>
<evidence type="ECO:0000313" key="5">
    <source>
        <dbReference type="Proteomes" id="UP000031196"/>
    </source>
</evidence>